<dbReference type="PANTHER" id="PTHR38103:SF1">
    <property type="entry name" value="RECOMBINATION-ASSOCIATED PROTEIN RDGC"/>
    <property type="match status" value="1"/>
</dbReference>
<evidence type="ECO:0000313" key="8">
    <source>
        <dbReference type="Proteomes" id="UP000216433"/>
    </source>
</evidence>
<dbReference type="Pfam" id="PF04381">
    <property type="entry name" value="RdgC"/>
    <property type="match status" value="1"/>
</dbReference>
<comment type="subcellular location">
    <subcellularLocation>
        <location evidence="1 6">Cytoplasm</location>
        <location evidence="1 6">Nucleoid</location>
    </subcellularLocation>
</comment>
<dbReference type="HAMAP" id="MF_00194">
    <property type="entry name" value="RdgC"/>
    <property type="match status" value="1"/>
</dbReference>
<evidence type="ECO:0000313" key="7">
    <source>
        <dbReference type="EMBL" id="PAM73181.1"/>
    </source>
</evidence>
<dbReference type="GO" id="GO:0003690">
    <property type="term" value="F:double-stranded DNA binding"/>
    <property type="evidence" value="ECO:0007669"/>
    <property type="project" value="TreeGrafter"/>
</dbReference>
<dbReference type="NCBIfam" id="NF001465">
    <property type="entry name" value="PRK00321.1-6"/>
    <property type="match status" value="1"/>
</dbReference>
<dbReference type="InterPro" id="IPR007476">
    <property type="entry name" value="RdgC"/>
</dbReference>
<evidence type="ECO:0000256" key="6">
    <source>
        <dbReference type="HAMAP-Rule" id="MF_00194"/>
    </source>
</evidence>
<evidence type="ECO:0000256" key="1">
    <source>
        <dbReference type="ARBA" id="ARBA00004453"/>
    </source>
</evidence>
<organism evidence="7 8">
    <name type="scientific">Stenotrophomonas maltophilia</name>
    <name type="common">Pseudomonas maltophilia</name>
    <name type="synonym">Xanthomonas maltophilia</name>
    <dbReference type="NCBI Taxonomy" id="40324"/>
    <lineage>
        <taxon>Bacteria</taxon>
        <taxon>Pseudomonadati</taxon>
        <taxon>Pseudomonadota</taxon>
        <taxon>Gammaproteobacteria</taxon>
        <taxon>Lysobacterales</taxon>
        <taxon>Lysobacteraceae</taxon>
        <taxon>Stenotrophomonas</taxon>
        <taxon>Stenotrophomonas maltophilia group</taxon>
    </lineage>
</organism>
<sequence length="300" mass="34120">MFFRNLTMFAYPQLQMFDWQDGLQARALKPVGPLEMCSAGFISPFGREEKEQLSHEIGRCMWMTIGTEEKILPPAVVNNLLELKLQDIEEQEGRRPGGRERKRIKDDLLHELLPRAFVRPTRTDLYLDHQRGVVFVDTSSRRTGENAISQLRNVVGSFPALPLNAEVSPRAILTSWVAGEPLPDGLTLGEECELRDPVEGGAIVRCQHHELRCDEVDLHLETGKQVTKLALVLEDHLSFVLGDDLIVRKLRFLDGAVEQLQHGDEDGRRAELDARFALQIAEVGRLYDLIREQFRLTTYA</sequence>
<dbReference type="NCBIfam" id="NF001464">
    <property type="entry name" value="PRK00321.1-5"/>
    <property type="match status" value="1"/>
</dbReference>
<keyword evidence="5 6" id="KW-0233">DNA recombination</keyword>
<dbReference type="GO" id="GO:0043590">
    <property type="term" value="C:bacterial nucleoid"/>
    <property type="evidence" value="ECO:0007669"/>
    <property type="project" value="TreeGrafter"/>
</dbReference>
<comment type="caution">
    <text evidence="7">The sequence shown here is derived from an EMBL/GenBank/DDBJ whole genome shotgun (WGS) entry which is preliminary data.</text>
</comment>
<dbReference type="AlphaFoldDB" id="A0A270NM82"/>
<dbReference type="EMBL" id="NJGC01000004">
    <property type="protein sequence ID" value="PAM73181.1"/>
    <property type="molecule type" value="Genomic_DNA"/>
</dbReference>
<dbReference type="GO" id="GO:0000018">
    <property type="term" value="P:regulation of DNA recombination"/>
    <property type="evidence" value="ECO:0007669"/>
    <property type="project" value="TreeGrafter"/>
</dbReference>
<comment type="function">
    <text evidence="6">May be involved in recombination.</text>
</comment>
<dbReference type="GO" id="GO:0006310">
    <property type="term" value="P:DNA recombination"/>
    <property type="evidence" value="ECO:0007669"/>
    <property type="project" value="UniProtKB-UniRule"/>
</dbReference>
<evidence type="ECO:0000256" key="3">
    <source>
        <dbReference type="ARBA" id="ARBA00022296"/>
    </source>
</evidence>
<accession>A0A270NM82</accession>
<dbReference type="GO" id="GO:0005737">
    <property type="term" value="C:cytoplasm"/>
    <property type="evidence" value="ECO:0007669"/>
    <property type="project" value="UniProtKB-UniRule"/>
</dbReference>
<evidence type="ECO:0000256" key="4">
    <source>
        <dbReference type="ARBA" id="ARBA00022490"/>
    </source>
</evidence>
<proteinExistence type="inferred from homology"/>
<reference evidence="7 8" key="1">
    <citation type="submission" date="2017-06" db="EMBL/GenBank/DDBJ databases">
        <title>Genome sequencing and assembly of Stenotrophomonas maltophilia DF07.</title>
        <authorList>
            <person name="Iyer R."/>
        </authorList>
    </citation>
    <scope>NUCLEOTIDE SEQUENCE [LARGE SCALE GENOMIC DNA]</scope>
    <source>
        <strain evidence="7 8">DF07</strain>
    </source>
</reference>
<evidence type="ECO:0000256" key="2">
    <source>
        <dbReference type="ARBA" id="ARBA00008657"/>
    </source>
</evidence>
<gene>
    <name evidence="6" type="primary">rdgC</name>
    <name evidence="7" type="ORF">CEK00_04860</name>
</gene>
<dbReference type="Proteomes" id="UP000216433">
    <property type="component" value="Unassembled WGS sequence"/>
</dbReference>
<dbReference type="PANTHER" id="PTHR38103">
    <property type="entry name" value="RECOMBINATION-ASSOCIATED PROTEIN RDGC"/>
    <property type="match status" value="1"/>
</dbReference>
<dbReference type="RefSeq" id="WP_095377420.1">
    <property type="nucleotide sequence ID" value="NZ_NJGC01000004.1"/>
</dbReference>
<evidence type="ECO:0000256" key="5">
    <source>
        <dbReference type="ARBA" id="ARBA00023172"/>
    </source>
</evidence>
<keyword evidence="4 6" id="KW-0963">Cytoplasm</keyword>
<comment type="similarity">
    <text evidence="2 6">Belongs to the RdgC family.</text>
</comment>
<protein>
    <recommendedName>
        <fullName evidence="3 6">Recombination-associated protein RdgC</fullName>
    </recommendedName>
</protein>
<name>A0A270NM82_STEMA</name>